<reference evidence="2 3" key="1">
    <citation type="submission" date="2016-10" db="EMBL/GenBank/DDBJ databases">
        <authorList>
            <person name="de Groot N.N."/>
        </authorList>
    </citation>
    <scope>NUCLEOTIDE SEQUENCE [LARGE SCALE GENOMIC DNA]</scope>
    <source>
        <strain evidence="2 3">DSM 28129</strain>
    </source>
</reference>
<evidence type="ECO:0000313" key="2">
    <source>
        <dbReference type="EMBL" id="SDG45659.1"/>
    </source>
</evidence>
<feature type="transmembrane region" description="Helical" evidence="1">
    <location>
        <begin position="97"/>
        <end position="121"/>
    </location>
</feature>
<keyword evidence="1" id="KW-0472">Membrane</keyword>
<dbReference type="RefSeq" id="WP_091236136.1">
    <property type="nucleotide sequence ID" value="NZ_FNBG01000044.1"/>
</dbReference>
<keyword evidence="1" id="KW-1133">Transmembrane helix</keyword>
<protein>
    <recommendedName>
        <fullName evidence="4">Zinc-finger</fullName>
    </recommendedName>
</protein>
<name>A0A1G7UF05_9BACL</name>
<evidence type="ECO:0000313" key="3">
    <source>
        <dbReference type="Proteomes" id="UP000198972"/>
    </source>
</evidence>
<keyword evidence="3" id="KW-1185">Reference proteome</keyword>
<dbReference type="OrthoDB" id="2679416at2"/>
<keyword evidence="1" id="KW-0812">Transmembrane</keyword>
<accession>A0A1G7UF05</accession>
<dbReference type="Proteomes" id="UP000198972">
    <property type="component" value="Unassembled WGS sequence"/>
</dbReference>
<dbReference type="EMBL" id="FNBG01000044">
    <property type="protein sequence ID" value="SDG45659.1"/>
    <property type="molecule type" value="Genomic_DNA"/>
</dbReference>
<dbReference type="STRING" id="670482.SAMN04488542_14428"/>
<sequence>MNCKEARELFGLIPDLPEHHPQRKLMEWHVLGCESCAAEYQIWLESSEAVNSLPIEISEEQAEAVNRRVMDRIYAESPWLAPDVRDTSYTKRIRRRVVIWASCFLVLFLCSSILFVVGGWAKNNSQVKPMTGVLPAAVATTDSDMSSDFSFVLPTESRGIVDPFVVQLGPTYPQYWMLLSTAGLVLAFVSWKGIRRYRR</sequence>
<feature type="transmembrane region" description="Helical" evidence="1">
    <location>
        <begin position="175"/>
        <end position="194"/>
    </location>
</feature>
<evidence type="ECO:0000256" key="1">
    <source>
        <dbReference type="SAM" id="Phobius"/>
    </source>
</evidence>
<organism evidence="2 3">
    <name type="scientific">Fontibacillus panacisegetis</name>
    <dbReference type="NCBI Taxonomy" id="670482"/>
    <lineage>
        <taxon>Bacteria</taxon>
        <taxon>Bacillati</taxon>
        <taxon>Bacillota</taxon>
        <taxon>Bacilli</taxon>
        <taxon>Bacillales</taxon>
        <taxon>Paenibacillaceae</taxon>
        <taxon>Fontibacillus</taxon>
    </lineage>
</organism>
<proteinExistence type="predicted"/>
<dbReference type="AlphaFoldDB" id="A0A1G7UF05"/>
<evidence type="ECO:0008006" key="4">
    <source>
        <dbReference type="Google" id="ProtNLM"/>
    </source>
</evidence>
<gene>
    <name evidence="2" type="ORF">SAMN04488542_14428</name>
</gene>